<keyword evidence="3" id="KW-1003">Cell membrane</keyword>
<protein>
    <submittedName>
        <fullName evidence="9">Putative permease of the major facilitator superfamily</fullName>
    </submittedName>
</protein>
<feature type="domain" description="Major facilitator superfamily (MFS) profile" evidence="8">
    <location>
        <begin position="30"/>
        <end position="284"/>
    </location>
</feature>
<evidence type="ECO:0000256" key="2">
    <source>
        <dbReference type="ARBA" id="ARBA00022448"/>
    </source>
</evidence>
<keyword evidence="10" id="KW-1185">Reference proteome</keyword>
<feature type="transmembrane region" description="Helical" evidence="7">
    <location>
        <begin position="217"/>
        <end position="235"/>
    </location>
</feature>
<keyword evidence="5 7" id="KW-1133">Transmembrane helix</keyword>
<dbReference type="InterPro" id="IPR020846">
    <property type="entry name" value="MFS_dom"/>
</dbReference>
<evidence type="ECO:0000256" key="7">
    <source>
        <dbReference type="SAM" id="Phobius"/>
    </source>
</evidence>
<keyword evidence="2" id="KW-0813">Transport</keyword>
<dbReference type="STRING" id="504474.cu0045"/>
<dbReference type="Gene3D" id="1.20.1720.10">
    <property type="entry name" value="Multidrug resistance protein D"/>
    <property type="match status" value="1"/>
</dbReference>
<keyword evidence="4 7" id="KW-0812">Transmembrane</keyword>
<proteinExistence type="predicted"/>
<dbReference type="KEGG" id="cur:cu0045"/>
<feature type="transmembrane region" description="Helical" evidence="7">
    <location>
        <begin position="65"/>
        <end position="84"/>
    </location>
</feature>
<evidence type="ECO:0000256" key="4">
    <source>
        <dbReference type="ARBA" id="ARBA00022692"/>
    </source>
</evidence>
<organism evidence="9 10">
    <name type="scientific">Corynebacterium urealyticum (strain ATCC 43042 / DSM 7109)</name>
    <dbReference type="NCBI Taxonomy" id="504474"/>
    <lineage>
        <taxon>Bacteria</taxon>
        <taxon>Bacillati</taxon>
        <taxon>Actinomycetota</taxon>
        <taxon>Actinomycetes</taxon>
        <taxon>Mycobacteriales</taxon>
        <taxon>Corynebacteriaceae</taxon>
        <taxon>Corynebacterium</taxon>
    </lineage>
</organism>
<dbReference type="PANTHER" id="PTHR42718">
    <property type="entry name" value="MAJOR FACILITATOR SUPERFAMILY MULTIDRUG TRANSPORTER MFSC"/>
    <property type="match status" value="1"/>
</dbReference>
<sequence length="284" mass="29114">MRENRGAVSTQSALAAAGSAQSHAPKKWAALGVLACGLALIVLDGTIVGVSMPAIIGALDLDLAGAQWVTSLYSVVFAALLLTAGKLGDAKGRRTLFLAGVALFVLGSVIAGLAGSAGVLIVARVVQGVGGAAILPSTLSSVNSLFQGDDRAAAFGVWGAVMAGAAAVGPLAGGLLTEYAGWRWIFWVNVPIGVLLFVLALKLVPNTKGRSDAGHDVAGFLLSAIGFGLLVFAIIQGPKMGWCSRRWRRALSSAGRWPGTSRRGSARAAPCCWAWAWRSSVFCS</sequence>
<dbReference type="PRINTS" id="PR01036">
    <property type="entry name" value="TCRTETB"/>
</dbReference>
<dbReference type="HOGENOM" id="CLU_1048541_0_0_11"/>
<dbReference type="eggNOG" id="COG0477">
    <property type="taxonomic scope" value="Bacteria"/>
</dbReference>
<dbReference type="GeneID" id="69055504"/>
<dbReference type="GO" id="GO:0022857">
    <property type="term" value="F:transmembrane transporter activity"/>
    <property type="evidence" value="ECO:0007669"/>
    <property type="project" value="InterPro"/>
</dbReference>
<evidence type="ECO:0000256" key="6">
    <source>
        <dbReference type="ARBA" id="ARBA00023136"/>
    </source>
</evidence>
<dbReference type="InterPro" id="IPR036259">
    <property type="entry name" value="MFS_trans_sf"/>
</dbReference>
<accession>B1VE16</accession>
<evidence type="ECO:0000256" key="1">
    <source>
        <dbReference type="ARBA" id="ARBA00004651"/>
    </source>
</evidence>
<evidence type="ECO:0000313" key="10">
    <source>
        <dbReference type="Proteomes" id="UP000001727"/>
    </source>
</evidence>
<evidence type="ECO:0000256" key="5">
    <source>
        <dbReference type="ARBA" id="ARBA00022989"/>
    </source>
</evidence>
<evidence type="ECO:0000259" key="8">
    <source>
        <dbReference type="PROSITE" id="PS50850"/>
    </source>
</evidence>
<dbReference type="EMBL" id="AM942444">
    <property type="protein sequence ID" value="CAQ04005.1"/>
    <property type="molecule type" value="Genomic_DNA"/>
</dbReference>
<dbReference type="PROSITE" id="PS50850">
    <property type="entry name" value="MFS"/>
    <property type="match status" value="1"/>
</dbReference>
<feature type="transmembrane region" description="Helical" evidence="7">
    <location>
        <begin position="184"/>
        <end position="205"/>
    </location>
</feature>
<gene>
    <name evidence="9" type="ordered locus">cu0045</name>
</gene>
<dbReference type="CDD" id="cd17321">
    <property type="entry name" value="MFS_MMR_MDR_like"/>
    <property type="match status" value="1"/>
</dbReference>
<feature type="transmembrane region" description="Helical" evidence="7">
    <location>
        <begin position="153"/>
        <end position="172"/>
    </location>
</feature>
<feature type="transmembrane region" description="Helical" evidence="7">
    <location>
        <begin position="96"/>
        <end position="123"/>
    </location>
</feature>
<dbReference type="InterPro" id="IPR011701">
    <property type="entry name" value="MFS"/>
</dbReference>
<dbReference type="Proteomes" id="UP000001727">
    <property type="component" value="Chromosome"/>
</dbReference>
<feature type="transmembrane region" description="Helical" evidence="7">
    <location>
        <begin position="28"/>
        <end position="59"/>
    </location>
</feature>
<name>B1VE16_CORU7</name>
<dbReference type="GO" id="GO:0005886">
    <property type="term" value="C:plasma membrane"/>
    <property type="evidence" value="ECO:0007669"/>
    <property type="project" value="UniProtKB-SubCell"/>
</dbReference>
<evidence type="ECO:0000256" key="3">
    <source>
        <dbReference type="ARBA" id="ARBA00022475"/>
    </source>
</evidence>
<reference evidence="9 10" key="1">
    <citation type="journal article" date="2008" name="J. Biotechnol.">
        <title>The lifestyle of Corynebacterium urealyticum derived from its complete genome sequence established by pyrosequencing.</title>
        <authorList>
            <person name="Tauch A."/>
            <person name="Trost E."/>
            <person name="Tilker A."/>
            <person name="Ludewig U."/>
            <person name="Schneiker S."/>
            <person name="Goesmann A."/>
            <person name="Arnold W."/>
            <person name="Bekel T."/>
            <person name="Brinkrolf K."/>
            <person name="Brune I."/>
            <person name="Goetker S."/>
            <person name="Kalinowski J."/>
            <person name="Kamp P.-B."/>
            <person name="Lobo F.P."/>
            <person name="Viehoever P."/>
            <person name="Weisshaar B."/>
            <person name="Soriano F."/>
            <person name="Droege M."/>
            <person name="Puehler A."/>
        </authorList>
    </citation>
    <scope>NUCLEOTIDE SEQUENCE [LARGE SCALE GENOMIC DNA]</scope>
    <source>
        <strain evidence="10">ATCC 43042 / DSM 7109</strain>
    </source>
</reference>
<evidence type="ECO:0000313" key="9">
    <source>
        <dbReference type="EMBL" id="CAQ04005.1"/>
    </source>
</evidence>
<keyword evidence="6 7" id="KW-0472">Membrane</keyword>
<comment type="subcellular location">
    <subcellularLocation>
        <location evidence="1">Cell membrane</location>
        <topology evidence="1">Multi-pass membrane protein</topology>
    </subcellularLocation>
</comment>
<dbReference type="Pfam" id="PF07690">
    <property type="entry name" value="MFS_1"/>
    <property type="match status" value="1"/>
</dbReference>
<dbReference type="PANTHER" id="PTHR42718:SF46">
    <property type="entry name" value="BLR6921 PROTEIN"/>
    <property type="match status" value="1"/>
</dbReference>
<dbReference type="SUPFAM" id="SSF103473">
    <property type="entry name" value="MFS general substrate transporter"/>
    <property type="match status" value="1"/>
</dbReference>
<dbReference type="AlphaFoldDB" id="B1VE16"/>
<dbReference type="RefSeq" id="WP_012359311.1">
    <property type="nucleotide sequence ID" value="NC_010545.1"/>
</dbReference>